<gene>
    <name evidence="1" type="primary">Vigan.06G047200</name>
    <name evidence="1" type="ORF">VIGAN_06047200</name>
</gene>
<dbReference type="EMBL" id="AP015039">
    <property type="protein sequence ID" value="BAT89502.1"/>
    <property type="molecule type" value="Genomic_DNA"/>
</dbReference>
<organism evidence="1 2">
    <name type="scientific">Vigna angularis var. angularis</name>
    <dbReference type="NCBI Taxonomy" id="157739"/>
    <lineage>
        <taxon>Eukaryota</taxon>
        <taxon>Viridiplantae</taxon>
        <taxon>Streptophyta</taxon>
        <taxon>Embryophyta</taxon>
        <taxon>Tracheophyta</taxon>
        <taxon>Spermatophyta</taxon>
        <taxon>Magnoliopsida</taxon>
        <taxon>eudicotyledons</taxon>
        <taxon>Gunneridae</taxon>
        <taxon>Pentapetalae</taxon>
        <taxon>rosids</taxon>
        <taxon>fabids</taxon>
        <taxon>Fabales</taxon>
        <taxon>Fabaceae</taxon>
        <taxon>Papilionoideae</taxon>
        <taxon>50 kb inversion clade</taxon>
        <taxon>NPAAA clade</taxon>
        <taxon>indigoferoid/millettioid clade</taxon>
        <taxon>Phaseoleae</taxon>
        <taxon>Vigna</taxon>
    </lineage>
</organism>
<evidence type="ECO:0000313" key="2">
    <source>
        <dbReference type="Proteomes" id="UP000291084"/>
    </source>
</evidence>
<evidence type="ECO:0000313" key="1">
    <source>
        <dbReference type="EMBL" id="BAT89502.1"/>
    </source>
</evidence>
<dbReference type="AlphaFoldDB" id="A0A0S3S9M7"/>
<keyword evidence="2" id="KW-1185">Reference proteome</keyword>
<reference evidence="1 2" key="1">
    <citation type="journal article" date="2015" name="Sci. Rep.">
        <title>The power of single molecule real-time sequencing technology in the de novo assembly of a eukaryotic genome.</title>
        <authorList>
            <person name="Sakai H."/>
            <person name="Naito K."/>
            <person name="Ogiso-Tanaka E."/>
            <person name="Takahashi Y."/>
            <person name="Iseki K."/>
            <person name="Muto C."/>
            <person name="Satou K."/>
            <person name="Teruya K."/>
            <person name="Shiroma A."/>
            <person name="Shimoji M."/>
            <person name="Hirano T."/>
            <person name="Itoh T."/>
            <person name="Kaga A."/>
            <person name="Tomooka N."/>
        </authorList>
    </citation>
    <scope>NUCLEOTIDE SEQUENCE [LARGE SCALE GENOMIC DNA]</scope>
    <source>
        <strain evidence="2">cv. Shumari</strain>
    </source>
</reference>
<dbReference type="Proteomes" id="UP000291084">
    <property type="component" value="Chromosome 6"/>
</dbReference>
<proteinExistence type="predicted"/>
<protein>
    <submittedName>
        <fullName evidence="1">Uncharacterized protein</fullName>
    </submittedName>
</protein>
<accession>A0A0S3S9M7</accession>
<sequence>MSLFSFENPKNLKRLKLWQQCSKKLAATPVTGGTLEHSGHCASQSRARETISLTHMLRQQPSLDVEVHAPRSLLVPPLPPSNALSSRFERHTSPLLSHSLFRSLSSSLIVICVLLSPYALSLLQHNSKIVSSVDSALRISETYKVCDLEIGHVFVPFFYEIVISLLDCMLIDWGIQETFSEKSSNLFRFLGTFLASYALLH</sequence>
<name>A0A0S3S9M7_PHAAN</name>